<dbReference type="EMBL" id="BGPR01010359">
    <property type="protein sequence ID" value="GBN45770.1"/>
    <property type="molecule type" value="Genomic_DNA"/>
</dbReference>
<dbReference type="OrthoDB" id="6478541at2759"/>
<dbReference type="PANTHER" id="PTHR16134">
    <property type="entry name" value="F-BOX/TPR REPEAT PROTEIN POF3"/>
    <property type="match status" value="1"/>
</dbReference>
<dbReference type="Proteomes" id="UP000499080">
    <property type="component" value="Unassembled WGS sequence"/>
</dbReference>
<sequence>MSLATLHCICLDRIYGYLKKGSWKFCTTNPFSKLPSHDVNRLAQITLLNDSEDPPKFGDFSPILTSGRLTQLDLRPFYPDAEYDFIVKAIQKGHIISLQNRASKAEKVIFHLVRNAISWNPYLEELHLGIDPGFDVIRKCQNLRILRMYCSFSSLLDKNVPIDLSALSSLRNLEVLYIPDMDIETIANVLETCPKLISIGLNDSLDSLEEIAQRRQKNSLSGFDVGGHFQLRRCAWGDRSLLDPHERCLNKSRLFCRMRFAVALCPLVQELIFYVHAKNAMGPLKFLKHLTFLSIDFSTCKEDFLRNFVVLLLDLGKQLKHLSIIGLHRYPVDIICFCCPHLQSLEIYGYPFVKDSTEDPGNLPLKRLRLQSLYASDDKESLLYLLSNCKLLEELFLCEVGSFDDVLLSEIFQRNPFTELKVSCIEYCSLTREGYKMFIEKAASIETVIIWDLENCLYDVNRLVNEPNLRYLKNVDIRMKEFFNIEF</sequence>
<dbReference type="Gene3D" id="3.80.10.10">
    <property type="entry name" value="Ribonuclease Inhibitor"/>
    <property type="match status" value="2"/>
</dbReference>
<dbReference type="SUPFAM" id="SSF52047">
    <property type="entry name" value="RNI-like"/>
    <property type="match status" value="1"/>
</dbReference>
<dbReference type="PANTHER" id="PTHR16134:SF119">
    <property type="entry name" value="AT02038P-RELATED"/>
    <property type="match status" value="1"/>
</dbReference>
<gene>
    <name evidence="1" type="ORF">AVEN_104005_1</name>
</gene>
<comment type="caution">
    <text evidence="1">The sequence shown here is derived from an EMBL/GenBank/DDBJ whole genome shotgun (WGS) entry which is preliminary data.</text>
</comment>
<evidence type="ECO:0000313" key="2">
    <source>
        <dbReference type="Proteomes" id="UP000499080"/>
    </source>
</evidence>
<name>A0A4Y2P5R0_ARAVE</name>
<evidence type="ECO:0000313" key="1">
    <source>
        <dbReference type="EMBL" id="GBN45770.1"/>
    </source>
</evidence>
<proteinExistence type="predicted"/>
<evidence type="ECO:0008006" key="3">
    <source>
        <dbReference type="Google" id="ProtNLM"/>
    </source>
</evidence>
<reference evidence="1 2" key="1">
    <citation type="journal article" date="2019" name="Sci. Rep.">
        <title>Orb-weaving spider Araneus ventricosus genome elucidates the spidroin gene catalogue.</title>
        <authorList>
            <person name="Kono N."/>
            <person name="Nakamura H."/>
            <person name="Ohtoshi R."/>
            <person name="Moran D.A.P."/>
            <person name="Shinohara A."/>
            <person name="Yoshida Y."/>
            <person name="Fujiwara M."/>
            <person name="Mori M."/>
            <person name="Tomita M."/>
            <person name="Arakawa K."/>
        </authorList>
    </citation>
    <scope>NUCLEOTIDE SEQUENCE [LARGE SCALE GENOMIC DNA]</scope>
</reference>
<protein>
    <recommendedName>
        <fullName evidence="3">F-box domain-containing protein</fullName>
    </recommendedName>
</protein>
<dbReference type="InterPro" id="IPR032675">
    <property type="entry name" value="LRR_dom_sf"/>
</dbReference>
<organism evidence="1 2">
    <name type="scientific">Araneus ventricosus</name>
    <name type="common">Orbweaver spider</name>
    <name type="synonym">Epeira ventricosa</name>
    <dbReference type="NCBI Taxonomy" id="182803"/>
    <lineage>
        <taxon>Eukaryota</taxon>
        <taxon>Metazoa</taxon>
        <taxon>Ecdysozoa</taxon>
        <taxon>Arthropoda</taxon>
        <taxon>Chelicerata</taxon>
        <taxon>Arachnida</taxon>
        <taxon>Araneae</taxon>
        <taxon>Araneomorphae</taxon>
        <taxon>Entelegynae</taxon>
        <taxon>Araneoidea</taxon>
        <taxon>Araneidae</taxon>
        <taxon>Araneus</taxon>
    </lineage>
</organism>
<accession>A0A4Y2P5R0</accession>
<dbReference type="AlphaFoldDB" id="A0A4Y2P5R0"/>
<keyword evidence="2" id="KW-1185">Reference proteome</keyword>